<dbReference type="SUPFAM" id="SSF55681">
    <property type="entry name" value="Class II aaRS and biotin synthetases"/>
    <property type="match status" value="1"/>
</dbReference>
<evidence type="ECO:0000256" key="11">
    <source>
        <dbReference type="ARBA" id="ARBA00048823"/>
    </source>
</evidence>
<evidence type="ECO:0000256" key="7">
    <source>
        <dbReference type="ARBA" id="ARBA00022840"/>
    </source>
</evidence>
<dbReference type="NCBIfam" id="TIGR00414">
    <property type="entry name" value="serS"/>
    <property type="match status" value="1"/>
</dbReference>
<dbReference type="GO" id="GO:0005737">
    <property type="term" value="C:cytoplasm"/>
    <property type="evidence" value="ECO:0007669"/>
    <property type="project" value="UniProtKB-SubCell"/>
</dbReference>
<comment type="function">
    <text evidence="12">Catalyzes the attachment of serine to tRNA(Ser). Is also able to aminoacylate tRNA(Sec) with serine, to form the misacylated tRNA L-seryl-tRNA(Sec), which will be further converted into selenocysteinyl-tRNA(Sec).</text>
</comment>
<dbReference type="PROSITE" id="PS50862">
    <property type="entry name" value="AA_TRNA_LIGASE_II"/>
    <property type="match status" value="1"/>
</dbReference>
<sequence length="491" mass="55316">MLDINFIRNNPDKVKQAIAHKQENAASVDQILELDTQRRSLIHACEQLKGKRNEKSKEVSELKKKGQDASSIIEETKKIGDEIKSLEERLKELEPQINNLLLRIPNTPAADVPVGKDASDNVIVKIWGQRKTFDFTPLPHWELGSLLNILDLERSSKITGSGFILLKGLGARLERALFSFMLDLHTREHGYTELFPPFLVNRTSMTGTGQLPKLEEDMYRTAPDDLFLVPTAEVPVTNIHRDEILSYKDLPVYYTAYTPCFRREAGSYGKDTRGIIRVHQFNKVELVKLVRPETSYDELESLLGNAEKVLQLLGLEYRVAKLCTGDMSFAAAKCYDIEVWAPGADKFLEVSSCSNFEDFQARRINIRFRDENSKLRLVHTLNGSGLALPRTVIAILETYQQKDGSIAIPEILQPYMEESRLLPGNKESPDPSISPMTIVWFSTRFLTPLIGRSSLPLGCACNMPDIKKTIAWSCDQIEDGVSSLSYSPAAK</sequence>
<name>A0A0M2UXY2_9BACT</name>
<evidence type="ECO:0000259" key="16">
    <source>
        <dbReference type="PROSITE" id="PS50862"/>
    </source>
</evidence>
<feature type="binding site" evidence="13">
    <location>
        <position position="382"/>
    </location>
    <ligand>
        <name>L-serine</name>
        <dbReference type="ChEBI" id="CHEBI:33384"/>
    </ligand>
</feature>
<evidence type="ECO:0000256" key="9">
    <source>
        <dbReference type="ARBA" id="ARBA00023146"/>
    </source>
</evidence>
<evidence type="ECO:0000256" key="5">
    <source>
        <dbReference type="ARBA" id="ARBA00022598"/>
    </source>
</evidence>
<comment type="catalytic activity">
    <reaction evidence="11 12">
        <text>tRNA(Ser) + L-serine + ATP = L-seryl-tRNA(Ser) + AMP + diphosphate + H(+)</text>
        <dbReference type="Rhea" id="RHEA:12292"/>
        <dbReference type="Rhea" id="RHEA-COMP:9669"/>
        <dbReference type="Rhea" id="RHEA-COMP:9703"/>
        <dbReference type="ChEBI" id="CHEBI:15378"/>
        <dbReference type="ChEBI" id="CHEBI:30616"/>
        <dbReference type="ChEBI" id="CHEBI:33019"/>
        <dbReference type="ChEBI" id="CHEBI:33384"/>
        <dbReference type="ChEBI" id="CHEBI:78442"/>
        <dbReference type="ChEBI" id="CHEBI:78533"/>
        <dbReference type="ChEBI" id="CHEBI:456215"/>
        <dbReference type="EC" id="6.1.1.11"/>
    </reaction>
</comment>
<feature type="coiled-coil region" evidence="15">
    <location>
        <begin position="45"/>
        <end position="103"/>
    </location>
</feature>
<feature type="binding site" evidence="12 14">
    <location>
        <begin position="349"/>
        <end position="352"/>
    </location>
    <ligand>
        <name>ATP</name>
        <dbReference type="ChEBI" id="CHEBI:30616"/>
    </ligand>
</feature>
<keyword evidence="7 12" id="KW-0067">ATP-binding</keyword>
<dbReference type="InterPro" id="IPR033729">
    <property type="entry name" value="SerRS_core"/>
</dbReference>
<dbReference type="GO" id="GO:0016260">
    <property type="term" value="P:selenocysteine biosynthetic process"/>
    <property type="evidence" value="ECO:0007669"/>
    <property type="project" value="UniProtKB-UniRule"/>
</dbReference>
<comment type="domain">
    <text evidence="12">Consists of two distinct domains, a catalytic core and a N-terminal extension that is involved in tRNA binding.</text>
</comment>
<comment type="pathway">
    <text evidence="2 12">Aminoacyl-tRNA biosynthesis; selenocysteinyl-tRNA(Sec) biosynthesis; L-seryl-tRNA(Sec) from L-serine and tRNA(Sec): step 1/1.</text>
</comment>
<evidence type="ECO:0000313" key="18">
    <source>
        <dbReference type="Proteomes" id="UP000034954"/>
    </source>
</evidence>
<evidence type="ECO:0000256" key="6">
    <source>
        <dbReference type="ARBA" id="ARBA00022741"/>
    </source>
</evidence>
<dbReference type="InterPro" id="IPR045864">
    <property type="entry name" value="aa-tRNA-synth_II/BPL/LPL"/>
</dbReference>
<evidence type="ECO:0000313" key="17">
    <source>
        <dbReference type="EMBL" id="KKO19826.1"/>
    </source>
</evidence>
<keyword evidence="9 12" id="KW-0030">Aminoacyl-tRNA synthetase</keyword>
<feature type="binding site" evidence="12 13">
    <location>
        <position position="285"/>
    </location>
    <ligand>
        <name>L-serine</name>
        <dbReference type="ChEBI" id="CHEBI:33384"/>
    </ligand>
</feature>
<evidence type="ECO:0000256" key="10">
    <source>
        <dbReference type="ARBA" id="ARBA00047929"/>
    </source>
</evidence>
<dbReference type="Proteomes" id="UP000034954">
    <property type="component" value="Unassembled WGS sequence"/>
</dbReference>
<dbReference type="Gene3D" id="3.30.930.10">
    <property type="entry name" value="Bira Bifunctional Protein, Domain 2"/>
    <property type="match status" value="1"/>
</dbReference>
<protein>
    <recommendedName>
        <fullName evidence="12">Serine--tRNA ligase</fullName>
        <ecNumber evidence="12">6.1.1.11</ecNumber>
    </recommendedName>
    <alternativeName>
        <fullName evidence="12">Seryl-tRNA synthetase</fullName>
        <shortName evidence="12">SerRS</shortName>
    </alternativeName>
    <alternativeName>
        <fullName evidence="12">Seryl-tRNA(Ser/Sec) synthetase</fullName>
    </alternativeName>
</protein>
<dbReference type="AlphaFoldDB" id="A0A0M2UXY2"/>
<feature type="binding site" evidence="13">
    <location>
        <position position="262"/>
    </location>
    <ligand>
        <name>L-serine</name>
        <dbReference type="ChEBI" id="CHEBI:33384"/>
    </ligand>
</feature>
<dbReference type="InterPro" id="IPR042103">
    <property type="entry name" value="SerRS_1_N_sf"/>
</dbReference>
<dbReference type="CDD" id="cd00770">
    <property type="entry name" value="SerRS_core"/>
    <property type="match status" value="1"/>
</dbReference>
<comment type="similarity">
    <text evidence="3 12">Belongs to the class-II aminoacyl-tRNA synthetase family. Type-1 seryl-tRNA synthetase subfamily.</text>
</comment>
<comment type="caution">
    <text evidence="17">The sequence shown here is derived from an EMBL/GenBank/DDBJ whole genome shotgun (WGS) entry which is preliminary data.</text>
</comment>
<dbReference type="GO" id="GO:0006434">
    <property type="term" value="P:seryl-tRNA aminoacylation"/>
    <property type="evidence" value="ECO:0007669"/>
    <property type="project" value="UniProtKB-UniRule"/>
</dbReference>
<feature type="binding site" evidence="12">
    <location>
        <position position="384"/>
    </location>
    <ligand>
        <name>L-serine</name>
        <dbReference type="ChEBI" id="CHEBI:33384"/>
    </ligand>
</feature>
<dbReference type="EMBL" id="LAQJ01000150">
    <property type="protein sequence ID" value="KKO19826.1"/>
    <property type="molecule type" value="Genomic_DNA"/>
</dbReference>
<feature type="binding site" evidence="12">
    <location>
        <begin position="231"/>
        <end position="233"/>
    </location>
    <ligand>
        <name>L-serine</name>
        <dbReference type="ChEBI" id="CHEBI:33384"/>
    </ligand>
</feature>
<evidence type="ECO:0000256" key="13">
    <source>
        <dbReference type="PIRSR" id="PIRSR001529-1"/>
    </source>
</evidence>
<dbReference type="EC" id="6.1.1.11" evidence="12"/>
<evidence type="ECO:0000256" key="14">
    <source>
        <dbReference type="PIRSR" id="PIRSR001529-2"/>
    </source>
</evidence>
<dbReference type="SUPFAM" id="SSF46589">
    <property type="entry name" value="tRNA-binding arm"/>
    <property type="match status" value="1"/>
</dbReference>
<dbReference type="PIRSF" id="PIRSF001529">
    <property type="entry name" value="Ser-tRNA-synth_IIa"/>
    <property type="match status" value="1"/>
</dbReference>
<comment type="subcellular location">
    <subcellularLocation>
        <location evidence="1 12">Cytoplasm</location>
    </subcellularLocation>
</comment>
<dbReference type="InterPro" id="IPR015866">
    <property type="entry name" value="Ser-tRNA-synth_1_N"/>
</dbReference>
<keyword evidence="5 12" id="KW-0436">Ligase</keyword>
<evidence type="ECO:0000256" key="1">
    <source>
        <dbReference type="ARBA" id="ARBA00004496"/>
    </source>
</evidence>
<feature type="binding site" evidence="13">
    <location>
        <position position="231"/>
    </location>
    <ligand>
        <name>L-serine</name>
        <dbReference type="ChEBI" id="CHEBI:33384"/>
    </ligand>
</feature>
<keyword evidence="18" id="KW-1185">Reference proteome</keyword>
<dbReference type="Pfam" id="PF00587">
    <property type="entry name" value="tRNA-synt_2b"/>
    <property type="match status" value="1"/>
</dbReference>
<dbReference type="GO" id="GO:0004828">
    <property type="term" value="F:serine-tRNA ligase activity"/>
    <property type="evidence" value="ECO:0007669"/>
    <property type="project" value="UniProtKB-UniRule"/>
</dbReference>
<feature type="binding site" evidence="12 14">
    <location>
        <begin position="262"/>
        <end position="264"/>
    </location>
    <ligand>
        <name>ATP</name>
        <dbReference type="ChEBI" id="CHEBI:30616"/>
    </ligand>
</feature>
<organism evidence="17 18">
    <name type="scientific">Candidatus Brocadia fulgida</name>
    <dbReference type="NCBI Taxonomy" id="380242"/>
    <lineage>
        <taxon>Bacteria</taxon>
        <taxon>Pseudomonadati</taxon>
        <taxon>Planctomycetota</taxon>
        <taxon>Candidatus Brocadiia</taxon>
        <taxon>Candidatus Brocadiales</taxon>
        <taxon>Candidatus Brocadiaceae</taxon>
        <taxon>Candidatus Brocadia</taxon>
    </lineage>
</organism>
<evidence type="ECO:0000256" key="12">
    <source>
        <dbReference type="HAMAP-Rule" id="MF_00176"/>
    </source>
</evidence>
<comment type="catalytic activity">
    <reaction evidence="10 12">
        <text>tRNA(Sec) + L-serine + ATP = L-seryl-tRNA(Sec) + AMP + diphosphate + H(+)</text>
        <dbReference type="Rhea" id="RHEA:42580"/>
        <dbReference type="Rhea" id="RHEA-COMP:9742"/>
        <dbReference type="Rhea" id="RHEA-COMP:10128"/>
        <dbReference type="ChEBI" id="CHEBI:15378"/>
        <dbReference type="ChEBI" id="CHEBI:30616"/>
        <dbReference type="ChEBI" id="CHEBI:33019"/>
        <dbReference type="ChEBI" id="CHEBI:33384"/>
        <dbReference type="ChEBI" id="CHEBI:78442"/>
        <dbReference type="ChEBI" id="CHEBI:78533"/>
        <dbReference type="ChEBI" id="CHEBI:456215"/>
        <dbReference type="EC" id="6.1.1.11"/>
    </reaction>
</comment>
<dbReference type="InterPro" id="IPR002317">
    <property type="entry name" value="Ser-tRNA-ligase_type_1"/>
</dbReference>
<keyword evidence="4 12" id="KW-0963">Cytoplasm</keyword>
<proteinExistence type="inferred from homology"/>
<reference evidence="17 18" key="1">
    <citation type="journal article" date="2013" name="BMC Microbiol.">
        <title>Identification of the type II cytochrome c maturation pathway in anammox bacteria by comparative genomics.</title>
        <authorList>
            <person name="Ferousi C."/>
            <person name="Speth D.R."/>
            <person name="Reimann J."/>
            <person name="Op den Camp H.J."/>
            <person name="Allen J.W."/>
            <person name="Keltjens J.T."/>
            <person name="Jetten M.S."/>
        </authorList>
    </citation>
    <scope>NUCLEOTIDE SEQUENCE [LARGE SCALE GENOMIC DNA]</scope>
    <source>
        <strain evidence="17">RU1</strain>
    </source>
</reference>
<comment type="subunit">
    <text evidence="12">Homodimer. The tRNA molecule binds across the dimer.</text>
</comment>
<dbReference type="Gene3D" id="1.10.287.40">
    <property type="entry name" value="Serine-tRNA synthetase, tRNA binding domain"/>
    <property type="match status" value="1"/>
</dbReference>
<evidence type="ECO:0000256" key="4">
    <source>
        <dbReference type="ARBA" id="ARBA00022490"/>
    </source>
</evidence>
<feature type="binding site" evidence="12">
    <location>
        <position position="278"/>
    </location>
    <ligand>
        <name>ATP</name>
        <dbReference type="ChEBI" id="CHEBI:30616"/>
    </ligand>
</feature>
<dbReference type="GO" id="GO:0005524">
    <property type="term" value="F:ATP binding"/>
    <property type="evidence" value="ECO:0007669"/>
    <property type="project" value="UniProtKB-UniRule"/>
</dbReference>
<evidence type="ECO:0000256" key="8">
    <source>
        <dbReference type="ARBA" id="ARBA00022917"/>
    </source>
</evidence>
<keyword evidence="6 12" id="KW-0547">Nucleotide-binding</keyword>
<dbReference type="InterPro" id="IPR002314">
    <property type="entry name" value="aa-tRNA-synt_IIb"/>
</dbReference>
<keyword evidence="15" id="KW-0175">Coiled coil</keyword>
<dbReference type="InterPro" id="IPR010978">
    <property type="entry name" value="tRNA-bd_arm"/>
</dbReference>
<dbReference type="Pfam" id="PF02403">
    <property type="entry name" value="Seryl_tRNA_N"/>
    <property type="match status" value="1"/>
</dbReference>
<gene>
    <name evidence="12" type="primary">serS</name>
    <name evidence="17" type="ORF">BROFUL_01469</name>
</gene>
<evidence type="ECO:0000256" key="3">
    <source>
        <dbReference type="ARBA" id="ARBA00010728"/>
    </source>
</evidence>
<dbReference type="HAMAP" id="MF_00176">
    <property type="entry name" value="Ser_tRNA_synth_type1"/>
    <property type="match status" value="1"/>
</dbReference>
<dbReference type="PANTHER" id="PTHR43697:SF1">
    <property type="entry name" value="SERINE--TRNA LIGASE"/>
    <property type="match status" value="1"/>
</dbReference>
<dbReference type="UniPathway" id="UPA00906">
    <property type="reaction ID" value="UER00895"/>
</dbReference>
<evidence type="ECO:0000256" key="15">
    <source>
        <dbReference type="SAM" id="Coils"/>
    </source>
</evidence>
<dbReference type="PRINTS" id="PR00981">
    <property type="entry name" value="TRNASYNTHSER"/>
</dbReference>
<dbReference type="PANTHER" id="PTHR43697">
    <property type="entry name" value="SERYL-TRNA SYNTHETASE"/>
    <property type="match status" value="1"/>
</dbReference>
<dbReference type="PATRIC" id="fig|380242.3.peg.1815"/>
<keyword evidence="8 12" id="KW-0648">Protein biosynthesis</keyword>
<evidence type="ECO:0000256" key="2">
    <source>
        <dbReference type="ARBA" id="ARBA00005045"/>
    </source>
</evidence>
<feature type="binding site" evidence="14">
    <location>
        <begin position="278"/>
        <end position="281"/>
    </location>
    <ligand>
        <name>ATP</name>
        <dbReference type="ChEBI" id="CHEBI:30616"/>
    </ligand>
</feature>
<feature type="domain" description="Aminoacyl-transfer RNA synthetases class-II family profile" evidence="16">
    <location>
        <begin position="172"/>
        <end position="409"/>
    </location>
</feature>
<accession>A0A0M2UXY2</accession>
<dbReference type="InterPro" id="IPR006195">
    <property type="entry name" value="aa-tRNA-synth_II"/>
</dbReference>